<dbReference type="Pfam" id="PF24696">
    <property type="entry name" value="UGSC"/>
    <property type="match status" value="1"/>
</dbReference>
<dbReference type="EMBL" id="AZHX01000163">
    <property type="protein sequence ID" value="ETX08664.1"/>
    <property type="molecule type" value="Genomic_DNA"/>
</dbReference>
<evidence type="ECO:0000313" key="2">
    <source>
        <dbReference type="EMBL" id="ETX08664.1"/>
    </source>
</evidence>
<dbReference type="AlphaFoldDB" id="W4ME98"/>
<keyword evidence="3" id="KW-1185">Reference proteome</keyword>
<organism evidence="2 3">
    <name type="scientific">Candidatus Entotheonella gemina</name>
    <dbReference type="NCBI Taxonomy" id="1429439"/>
    <lineage>
        <taxon>Bacteria</taxon>
        <taxon>Pseudomonadati</taxon>
        <taxon>Nitrospinota/Tectimicrobiota group</taxon>
        <taxon>Candidatus Tectimicrobiota</taxon>
        <taxon>Candidatus Entotheonellia</taxon>
        <taxon>Candidatus Entotheonellales</taxon>
        <taxon>Candidatus Entotheonellaceae</taxon>
        <taxon>Candidatus Entotheonella</taxon>
    </lineage>
</organism>
<dbReference type="Proteomes" id="UP000019140">
    <property type="component" value="Unassembled WGS sequence"/>
</dbReference>
<protein>
    <recommendedName>
        <fullName evidence="1">UGSC-like domain-containing protein</fullName>
    </recommendedName>
</protein>
<evidence type="ECO:0000259" key="1">
    <source>
        <dbReference type="Pfam" id="PF24696"/>
    </source>
</evidence>
<accession>W4ME98</accession>
<gene>
    <name evidence="2" type="ORF">ETSY2_04045</name>
</gene>
<comment type="caution">
    <text evidence="2">The sequence shown here is derived from an EMBL/GenBank/DDBJ whole genome shotgun (WGS) entry which is preliminary data.</text>
</comment>
<name>W4ME98_9BACT</name>
<evidence type="ECO:0000313" key="3">
    <source>
        <dbReference type="Proteomes" id="UP000019140"/>
    </source>
</evidence>
<proteinExistence type="predicted"/>
<sequence>MVALHVYDPSGASEITRLHAKRMASLDNKNIAMLSDDMWQAHRILPMIRAYLEDNFPGIEVIPETSFPMGSTAIDRDETADILVERGVDAVVVGNAS</sequence>
<dbReference type="InterPro" id="IPR057767">
    <property type="entry name" value="UGSC-like_dom"/>
</dbReference>
<feature type="domain" description="UGSC-like" evidence="1">
    <location>
        <begin position="6"/>
        <end position="94"/>
    </location>
</feature>
<dbReference type="HOGENOM" id="CLU_2341539_0_0_7"/>
<reference evidence="2 3" key="1">
    <citation type="journal article" date="2014" name="Nature">
        <title>An environmental bacterial taxon with a large and distinct metabolic repertoire.</title>
        <authorList>
            <person name="Wilson M.C."/>
            <person name="Mori T."/>
            <person name="Ruckert C."/>
            <person name="Uria A.R."/>
            <person name="Helf M.J."/>
            <person name="Takada K."/>
            <person name="Gernert C."/>
            <person name="Steffens U.A."/>
            <person name="Heycke N."/>
            <person name="Schmitt S."/>
            <person name="Rinke C."/>
            <person name="Helfrich E.J."/>
            <person name="Brachmann A.O."/>
            <person name="Gurgui C."/>
            <person name="Wakimoto T."/>
            <person name="Kracht M."/>
            <person name="Crusemann M."/>
            <person name="Hentschel U."/>
            <person name="Abe I."/>
            <person name="Matsunaga S."/>
            <person name="Kalinowski J."/>
            <person name="Takeyama H."/>
            <person name="Piel J."/>
        </authorList>
    </citation>
    <scope>NUCLEOTIDE SEQUENCE [LARGE SCALE GENOMIC DNA]</scope>
    <source>
        <strain evidence="3">TSY2</strain>
    </source>
</reference>